<dbReference type="PANTHER" id="PTHR11601:SF34">
    <property type="entry name" value="CYSTEINE DESULFURASE"/>
    <property type="match status" value="1"/>
</dbReference>
<dbReference type="SUPFAM" id="SSF53383">
    <property type="entry name" value="PLP-dependent transferases"/>
    <property type="match status" value="1"/>
</dbReference>
<dbReference type="GO" id="GO:0031071">
    <property type="term" value="F:cysteine desulfurase activity"/>
    <property type="evidence" value="ECO:0007669"/>
    <property type="project" value="UniProtKB-EC"/>
</dbReference>
<dbReference type="GO" id="GO:0051536">
    <property type="term" value="F:iron-sulfur cluster binding"/>
    <property type="evidence" value="ECO:0007669"/>
    <property type="project" value="UniProtKB-KW"/>
</dbReference>
<proteinExistence type="inferred from homology"/>
<organism evidence="8">
    <name type="scientific">hydrothermal vent metagenome</name>
    <dbReference type="NCBI Taxonomy" id="652676"/>
    <lineage>
        <taxon>unclassified sequences</taxon>
        <taxon>metagenomes</taxon>
        <taxon>ecological metagenomes</taxon>
    </lineage>
</organism>
<dbReference type="AlphaFoldDB" id="A0A3B1CQ07"/>
<keyword evidence="6" id="KW-0411">Iron-sulfur</keyword>
<evidence type="ECO:0000256" key="3">
    <source>
        <dbReference type="ARBA" id="ARBA00022723"/>
    </source>
</evidence>
<dbReference type="PANTHER" id="PTHR11601">
    <property type="entry name" value="CYSTEINE DESULFURYLASE FAMILY MEMBER"/>
    <property type="match status" value="1"/>
</dbReference>
<dbReference type="InterPro" id="IPR015424">
    <property type="entry name" value="PyrdxlP-dep_Trfase"/>
</dbReference>
<accession>A0A3B1CQ07</accession>
<evidence type="ECO:0000256" key="5">
    <source>
        <dbReference type="ARBA" id="ARBA00023004"/>
    </source>
</evidence>
<keyword evidence="3" id="KW-0479">Metal-binding</keyword>
<comment type="cofactor">
    <cofactor evidence="1">
        <name>pyridoxal 5'-phosphate</name>
        <dbReference type="ChEBI" id="CHEBI:597326"/>
    </cofactor>
</comment>
<evidence type="ECO:0000256" key="2">
    <source>
        <dbReference type="ARBA" id="ARBA00006490"/>
    </source>
</evidence>
<dbReference type="EMBL" id="UOGH01000008">
    <property type="protein sequence ID" value="VAX26753.1"/>
    <property type="molecule type" value="Genomic_DNA"/>
</dbReference>
<dbReference type="GO" id="GO:0046872">
    <property type="term" value="F:metal ion binding"/>
    <property type="evidence" value="ECO:0007669"/>
    <property type="project" value="UniProtKB-KW"/>
</dbReference>
<sequence>MIYLDHNATTPVDMEVRDAICEALDVFGNPSSSHIAGQKAHRLVEGARKAVAGLIGASPEEIIFTSGGTESNNLALTGFVQSFGKGHIISSRIEHPSVANPLKYLEKQGYAITLVGTDHNGAVKPEDILKEIRPETILVTIMHSNNETGVIQPIKEIAAILKERGIVFHTDAAQSAGKTPLNIEELACDMATLVSHKFYGPKGIGALYLGKGTKLHPIMYGAGHERGLRPGTENIPAIAGFGKASEIAGRDMPRRVEHTERVTG</sequence>
<reference evidence="8" key="1">
    <citation type="submission" date="2018-06" db="EMBL/GenBank/DDBJ databases">
        <authorList>
            <person name="Zhirakovskaya E."/>
        </authorList>
    </citation>
    <scope>NUCLEOTIDE SEQUENCE</scope>
</reference>
<evidence type="ECO:0000256" key="1">
    <source>
        <dbReference type="ARBA" id="ARBA00001933"/>
    </source>
</evidence>
<name>A0A3B1CQ07_9ZZZZ</name>
<dbReference type="Gene3D" id="3.40.640.10">
    <property type="entry name" value="Type I PLP-dependent aspartate aminotransferase-like (Major domain)"/>
    <property type="match status" value="1"/>
</dbReference>
<dbReference type="FunFam" id="3.40.640.10:FF:000084">
    <property type="entry name" value="IscS-like cysteine desulfurase"/>
    <property type="match status" value="1"/>
</dbReference>
<evidence type="ECO:0000313" key="8">
    <source>
        <dbReference type="EMBL" id="VAX26753.1"/>
    </source>
</evidence>
<evidence type="ECO:0000256" key="4">
    <source>
        <dbReference type="ARBA" id="ARBA00022898"/>
    </source>
</evidence>
<feature type="domain" description="Aminotransferase class V" evidence="7">
    <location>
        <begin position="2"/>
        <end position="247"/>
    </location>
</feature>
<dbReference type="Pfam" id="PF00266">
    <property type="entry name" value="Aminotran_5"/>
    <property type="match status" value="1"/>
</dbReference>
<evidence type="ECO:0000256" key="6">
    <source>
        <dbReference type="ARBA" id="ARBA00023014"/>
    </source>
</evidence>
<gene>
    <name evidence="8" type="ORF">MNBD_NITROSPIRAE02-1602</name>
</gene>
<dbReference type="InterPro" id="IPR015421">
    <property type="entry name" value="PyrdxlP-dep_Trfase_major"/>
</dbReference>
<evidence type="ECO:0000259" key="7">
    <source>
        <dbReference type="Pfam" id="PF00266"/>
    </source>
</evidence>
<keyword evidence="5" id="KW-0408">Iron</keyword>
<protein>
    <submittedName>
        <fullName evidence="8">Cysteine desulfurase</fullName>
        <ecNumber evidence="8">2.8.1.7</ecNumber>
    </submittedName>
</protein>
<comment type="similarity">
    <text evidence="2">Belongs to the class-V pyridoxal-phosphate-dependent aminotransferase family. NifS/IscS subfamily.</text>
</comment>
<dbReference type="EC" id="2.8.1.7" evidence="8"/>
<keyword evidence="8" id="KW-0808">Transferase</keyword>
<dbReference type="InterPro" id="IPR000192">
    <property type="entry name" value="Aminotrans_V_dom"/>
</dbReference>
<feature type="non-terminal residue" evidence="8">
    <location>
        <position position="264"/>
    </location>
</feature>
<keyword evidence="4" id="KW-0663">Pyridoxal phosphate</keyword>